<proteinExistence type="predicted"/>
<accession>A0A182INM7</accession>
<protein>
    <submittedName>
        <fullName evidence="3">Uncharacterized protein</fullName>
    </submittedName>
</protein>
<keyword evidence="2" id="KW-0472">Membrane</keyword>
<dbReference type="VEuPathDB" id="VectorBase:AATE002534"/>
<feature type="region of interest" description="Disordered" evidence="1">
    <location>
        <begin position="37"/>
        <end position="61"/>
    </location>
</feature>
<feature type="compositionally biased region" description="Low complexity" evidence="1">
    <location>
        <begin position="37"/>
        <end position="57"/>
    </location>
</feature>
<evidence type="ECO:0000313" key="3">
    <source>
        <dbReference type="EnsemblMetazoa" id="AATE002534-PA.1"/>
    </source>
</evidence>
<dbReference type="AlphaFoldDB" id="A0A182INM7"/>
<feature type="transmembrane region" description="Helical" evidence="2">
    <location>
        <begin position="65"/>
        <end position="84"/>
    </location>
</feature>
<keyword evidence="2" id="KW-0812">Transmembrane</keyword>
<organism evidence="3">
    <name type="scientific">Anopheles atroparvus</name>
    <name type="common">European mosquito</name>
    <dbReference type="NCBI Taxonomy" id="41427"/>
    <lineage>
        <taxon>Eukaryota</taxon>
        <taxon>Metazoa</taxon>
        <taxon>Ecdysozoa</taxon>
        <taxon>Arthropoda</taxon>
        <taxon>Hexapoda</taxon>
        <taxon>Insecta</taxon>
        <taxon>Pterygota</taxon>
        <taxon>Neoptera</taxon>
        <taxon>Endopterygota</taxon>
        <taxon>Diptera</taxon>
        <taxon>Nematocera</taxon>
        <taxon>Culicoidea</taxon>
        <taxon>Culicidae</taxon>
        <taxon>Anophelinae</taxon>
        <taxon>Anopheles</taxon>
    </lineage>
</organism>
<evidence type="ECO:0000256" key="2">
    <source>
        <dbReference type="SAM" id="Phobius"/>
    </source>
</evidence>
<reference evidence="3" key="1">
    <citation type="submission" date="2022-08" db="UniProtKB">
        <authorList>
            <consortium name="EnsemblMetazoa"/>
        </authorList>
    </citation>
    <scope>IDENTIFICATION</scope>
    <source>
        <strain evidence="3">EBRO</strain>
    </source>
</reference>
<sequence>MVTPDFSSPLSSVLAPPLAEVTIVVVPLVTTVAEPDAATATGLTSTTTTLPTTGSTTNSEPGKRMLWSTLNFIVVVVVLVFVSPETKPNPIASRKANMMFYQM</sequence>
<evidence type="ECO:0000256" key="1">
    <source>
        <dbReference type="SAM" id="MobiDB-lite"/>
    </source>
</evidence>
<name>A0A182INM7_ANOAO</name>
<keyword evidence="2" id="KW-1133">Transmembrane helix</keyword>
<dbReference type="EnsemblMetazoa" id="AATE002534-RA">
    <property type="protein sequence ID" value="AATE002534-PA.1"/>
    <property type="gene ID" value="AATE002534"/>
</dbReference>